<feature type="domain" description="PUB" evidence="15">
    <location>
        <begin position="173"/>
        <end position="228"/>
    </location>
</feature>
<evidence type="ECO:0000313" key="18">
    <source>
        <dbReference type="Proteomes" id="UP001178507"/>
    </source>
</evidence>
<keyword evidence="5" id="KW-0964">Secreted</keyword>
<organism evidence="17 18">
    <name type="scientific">Effrenium voratum</name>
    <dbReference type="NCBI Taxonomy" id="2562239"/>
    <lineage>
        <taxon>Eukaryota</taxon>
        <taxon>Sar</taxon>
        <taxon>Alveolata</taxon>
        <taxon>Dinophyceae</taxon>
        <taxon>Suessiales</taxon>
        <taxon>Symbiodiniaceae</taxon>
        <taxon>Effrenium</taxon>
    </lineage>
</organism>
<comment type="caution">
    <text evidence="17">The sequence shown here is derived from an EMBL/GenBank/DDBJ whole genome shotgun (WGS) entry which is preliminary data.</text>
</comment>
<evidence type="ECO:0000256" key="11">
    <source>
        <dbReference type="ARBA" id="ARBA00093237"/>
    </source>
</evidence>
<dbReference type="GO" id="GO:0005615">
    <property type="term" value="C:extracellular space"/>
    <property type="evidence" value="ECO:0007669"/>
    <property type="project" value="TreeGrafter"/>
</dbReference>
<evidence type="ECO:0000259" key="14">
    <source>
        <dbReference type="Pfam" id="PF00882"/>
    </source>
</evidence>
<feature type="domain" description="Phospholipase C/D" evidence="14">
    <location>
        <begin position="490"/>
        <end position="591"/>
    </location>
</feature>
<dbReference type="SMART" id="SM00191">
    <property type="entry name" value="Int_alpha"/>
    <property type="match status" value="5"/>
</dbReference>
<dbReference type="AlphaFoldDB" id="A0AA36J4C9"/>
<dbReference type="InterPro" id="IPR014044">
    <property type="entry name" value="CAP_dom"/>
</dbReference>
<feature type="domain" description="SCP" evidence="13">
    <location>
        <begin position="411"/>
        <end position="462"/>
    </location>
</feature>
<feature type="domain" description="UBA" evidence="16">
    <location>
        <begin position="103"/>
        <end position="145"/>
    </location>
</feature>
<dbReference type="InterPro" id="IPR028994">
    <property type="entry name" value="Integrin_alpha_N"/>
</dbReference>
<evidence type="ECO:0000259" key="15">
    <source>
        <dbReference type="Pfam" id="PF09409"/>
    </source>
</evidence>
<dbReference type="InterPro" id="IPR009060">
    <property type="entry name" value="UBA-like_sf"/>
</dbReference>
<evidence type="ECO:0000256" key="7">
    <source>
        <dbReference type="ARBA" id="ARBA00022737"/>
    </source>
</evidence>
<dbReference type="Pfam" id="PF01839">
    <property type="entry name" value="FG-GAP"/>
    <property type="match status" value="1"/>
</dbReference>
<proteinExistence type="inferred from homology"/>
<dbReference type="InterPro" id="IPR029002">
    <property type="entry name" value="PLPC/GPLD1"/>
</dbReference>
<dbReference type="Gene3D" id="1.20.58.2190">
    <property type="match status" value="1"/>
</dbReference>
<comment type="catalytic activity">
    <reaction evidence="11">
        <text>a 6-(alpha-D-glucosaminyl)-1-(1,2-diacyl-sn-glycero-3-phospho)-1D-myo-inositol + H2O = 6-(alpha-D-glucosaminyl)-1D-myo-inositol + a 1,2-diacyl-sn-glycero-3-phosphate + H(+)</text>
        <dbReference type="Rhea" id="RHEA:10832"/>
        <dbReference type="ChEBI" id="CHEBI:15377"/>
        <dbReference type="ChEBI" id="CHEBI:15378"/>
        <dbReference type="ChEBI" id="CHEBI:57997"/>
        <dbReference type="ChEBI" id="CHEBI:58608"/>
        <dbReference type="ChEBI" id="CHEBI:58700"/>
        <dbReference type="EC" id="3.1.4.50"/>
    </reaction>
</comment>
<dbReference type="PANTHER" id="PTHR23221:SF7">
    <property type="entry name" value="PHOSPHATIDYLINOSITOL-GLYCAN-SPECIFIC PHOSPHOLIPASE D"/>
    <property type="match status" value="1"/>
</dbReference>
<dbReference type="Gene3D" id="2.130.10.130">
    <property type="entry name" value="Integrin alpha, N-terminal"/>
    <property type="match status" value="2"/>
</dbReference>
<dbReference type="Pfam" id="PF22562">
    <property type="entry name" value="UBA_7"/>
    <property type="match status" value="1"/>
</dbReference>
<gene>
    <name evidence="17" type="ORF">EVOR1521_LOCUS22137</name>
</gene>
<evidence type="ECO:0000259" key="16">
    <source>
        <dbReference type="Pfam" id="PF22562"/>
    </source>
</evidence>
<dbReference type="EMBL" id="CAUJNA010003295">
    <property type="protein sequence ID" value="CAJ1398319.1"/>
    <property type="molecule type" value="Genomic_DNA"/>
</dbReference>
<accession>A0AA36J4C9</accession>
<keyword evidence="9" id="KW-0325">Glycoprotein</keyword>
<dbReference type="SUPFAM" id="SSF55797">
    <property type="entry name" value="PR-1-like"/>
    <property type="match status" value="2"/>
</dbReference>
<dbReference type="GO" id="GO:0031012">
    <property type="term" value="C:extracellular matrix"/>
    <property type="evidence" value="ECO:0007669"/>
    <property type="project" value="TreeGrafter"/>
</dbReference>
<dbReference type="Pfam" id="PF00188">
    <property type="entry name" value="CAP"/>
    <property type="match status" value="1"/>
</dbReference>
<feature type="compositionally biased region" description="Low complexity" evidence="12">
    <location>
        <begin position="17"/>
        <end position="30"/>
    </location>
</feature>
<feature type="region of interest" description="Disordered" evidence="12">
    <location>
        <begin position="1"/>
        <end position="30"/>
    </location>
</feature>
<evidence type="ECO:0000256" key="6">
    <source>
        <dbReference type="ARBA" id="ARBA00022729"/>
    </source>
</evidence>
<reference evidence="17" key="1">
    <citation type="submission" date="2023-08" db="EMBL/GenBank/DDBJ databases">
        <authorList>
            <person name="Chen Y."/>
            <person name="Shah S."/>
            <person name="Dougan E. K."/>
            <person name="Thang M."/>
            <person name="Chan C."/>
        </authorList>
    </citation>
    <scope>NUCLEOTIDE SEQUENCE</scope>
</reference>
<evidence type="ECO:0000256" key="10">
    <source>
        <dbReference type="ARBA" id="ARBA00029753"/>
    </source>
</evidence>
<keyword evidence="6" id="KW-0732">Signal</keyword>
<dbReference type="SUPFAM" id="SSF143503">
    <property type="entry name" value="PUG domain-like"/>
    <property type="match status" value="1"/>
</dbReference>
<evidence type="ECO:0000256" key="5">
    <source>
        <dbReference type="ARBA" id="ARBA00022525"/>
    </source>
</evidence>
<feature type="region of interest" description="Disordered" evidence="12">
    <location>
        <begin position="48"/>
        <end position="91"/>
    </location>
</feature>
<evidence type="ECO:0000256" key="1">
    <source>
        <dbReference type="ARBA" id="ARBA00004613"/>
    </source>
</evidence>
<comment type="similarity">
    <text evidence="2">Belongs to the GPLD1 family.</text>
</comment>
<evidence type="ECO:0000256" key="9">
    <source>
        <dbReference type="ARBA" id="ARBA00023180"/>
    </source>
</evidence>
<evidence type="ECO:0000256" key="3">
    <source>
        <dbReference type="ARBA" id="ARBA00012284"/>
    </source>
</evidence>
<dbReference type="PANTHER" id="PTHR23221">
    <property type="entry name" value="GLYCOSYLPHOSPHATIDYLINOSITOL PHOSPHOLIPASE D"/>
    <property type="match status" value="1"/>
</dbReference>
<evidence type="ECO:0000256" key="2">
    <source>
        <dbReference type="ARBA" id="ARBA00008652"/>
    </source>
</evidence>
<protein>
    <recommendedName>
        <fullName evidence="4">Phosphatidylinositol-glycan-specific phospholipase D</fullName>
        <ecNumber evidence="3">3.1.4.50</ecNumber>
    </recommendedName>
    <alternativeName>
        <fullName evidence="10">Glycosyl-phosphatidylinositol-specific phospholipase D</fullName>
    </alternativeName>
</protein>
<dbReference type="Pfam" id="PF00882">
    <property type="entry name" value="Zn_dep_PLPC"/>
    <property type="match status" value="1"/>
</dbReference>
<dbReference type="InterPro" id="IPR013517">
    <property type="entry name" value="FG-GAP"/>
</dbReference>
<dbReference type="EC" id="3.1.4.50" evidence="3"/>
<feature type="compositionally biased region" description="Basic and acidic residues" evidence="12">
    <location>
        <begin position="1"/>
        <end position="16"/>
    </location>
</feature>
<evidence type="ECO:0000259" key="13">
    <source>
        <dbReference type="Pfam" id="PF00188"/>
    </source>
</evidence>
<keyword evidence="7" id="KW-0677">Repeat</keyword>
<dbReference type="InterPro" id="IPR015940">
    <property type="entry name" value="UBA"/>
</dbReference>
<dbReference type="InterPro" id="IPR013519">
    <property type="entry name" value="Int_alpha_beta-p"/>
</dbReference>
<dbReference type="InterPro" id="IPR035940">
    <property type="entry name" value="CAP_sf"/>
</dbReference>
<dbReference type="Pfam" id="PF09409">
    <property type="entry name" value="PUB"/>
    <property type="match status" value="1"/>
</dbReference>
<dbReference type="CDD" id="cd09212">
    <property type="entry name" value="PUB"/>
    <property type="match status" value="1"/>
</dbReference>
<keyword evidence="8" id="KW-0378">Hydrolase</keyword>
<dbReference type="CDD" id="cd05379">
    <property type="entry name" value="CAP_bacterial"/>
    <property type="match status" value="1"/>
</dbReference>
<keyword evidence="18" id="KW-1185">Reference proteome</keyword>
<dbReference type="Proteomes" id="UP001178507">
    <property type="component" value="Unassembled WGS sequence"/>
</dbReference>
<evidence type="ECO:0000256" key="12">
    <source>
        <dbReference type="SAM" id="MobiDB-lite"/>
    </source>
</evidence>
<dbReference type="InterPro" id="IPR036339">
    <property type="entry name" value="PUB-like_dom_sf"/>
</dbReference>
<dbReference type="GO" id="GO:0004621">
    <property type="term" value="F:glycosylphosphatidylinositol phospholipase D activity"/>
    <property type="evidence" value="ECO:0007669"/>
    <property type="project" value="UniProtKB-EC"/>
</dbReference>
<dbReference type="SUPFAM" id="SSF69318">
    <property type="entry name" value="Integrin alpha N-terminal domain"/>
    <property type="match status" value="1"/>
</dbReference>
<evidence type="ECO:0000256" key="4">
    <source>
        <dbReference type="ARBA" id="ARBA00015988"/>
    </source>
</evidence>
<evidence type="ECO:0000313" key="17">
    <source>
        <dbReference type="EMBL" id="CAJ1398319.1"/>
    </source>
</evidence>
<dbReference type="InterPro" id="IPR018997">
    <property type="entry name" value="PUB_domain"/>
</dbReference>
<dbReference type="Gene3D" id="3.40.33.10">
    <property type="entry name" value="CAP"/>
    <property type="match status" value="2"/>
</dbReference>
<sequence length="1248" mass="136144">MDTSQKRLKTERDERAAASAPVAAPEAPTEIAQVSDAPMCYATGSGEWVDADPSCCDRDEDLDGLFEDSQAPVARAPEASSPDGEVGEKSAPNDFWREEQQALFAELRDLQFSAVRARKAVDAECEDVEEAVEWLEKHQNDEDIDVSPEALRAREEEEVALAVLRLLTVPALHVRSCLQAVHRILYNILADPESSRVRQIRLQNPRFKERVGRFPQALALLRKLGFQPGDFWTSAYVREPCLEWRLPVGSENPMSRRMERAFSLLDEVLRSPDSWIPAMSAMPEVKSELQEAIETKEFTSTARELLAEVHARRAQNPRAFQEAMRAAGRAPNPSVYRLQQTTDTTWRPLAERYPGKREFNLQDLEQMRIEEAIGKMPLYAKEYEASFGQASSYGQLVSRSYDPNYVARRALDETNIFRGSENMPPLKWCQGIADIAAEHARQMATGAMPFSHDGFHDRVRRYPIPHLSAAETPGEWWSCGMTLHSEVALRAHSLFQSEVENISAILNQYPHALIAGAPFPDYLYSCGSDHGAGEDAHWHTFHSKAAAYIREKYPNWRSGDEHGAKLVAFMMGAVSHYAADMNWHGQRLKQDNKTRGFGLGFLQFLGEIDYGCQGQLCDRAHSEGDTGGEFVIHHQLATTFNIAPLQWFIPVEDLVEIFHREPQSHPNVTSRWIIECGLEFRAAVEAVAVGGEVLFPKYARPGPFLQEQLLDFWIGGFDDMVHFSLVAWQKFASWLVQGPPDPAPPRGASSAKGTRRALKELMALGKAVLRGPWARTQAEPRGAVSIGPPSPPAPALGRPPEGLYGYEGSAVTFCDVDGDGELEEVRGAPGWSVGGRPLQGQVLLRKPSSQVETKLRLGTVGGRFGQALACGDFDGDGISDLAVSSPTVGVIDDTFERQAYSGEVHIFFGSKTGLGAPGWRAVASGYADVFGHTLLALGSRLVVGSPYFGRDDSEKMRPGRVHVFQPRRGAVTTPEEAEVSYEGWQDGEKFGSALCTLGDTLLIGAPGFYPQNASSGAGALYAVRGGRLVSRVTASEPHGRFGHSCAAVAGKLAVGMPGKSSKALLGSVNFTGAVVLLDPSRFEGNSSLQDEEALQHPSSSWGRFGWSMASNGQKLAVSAPFMDSERGGVFVYEELKGGSGPIASFKGSSRRDRMGWDLAMSPSALLVGSPKAGASMMGASQTFNMNLAWNSGVADAARAAVEGWIKSPGHRKNLLGAFDLCGLGVAQASTGEFFFTQLFARSAGGALC</sequence>
<comment type="subcellular location">
    <subcellularLocation>
        <location evidence="1">Secreted</location>
    </subcellularLocation>
</comment>
<evidence type="ECO:0000256" key="8">
    <source>
        <dbReference type="ARBA" id="ARBA00022801"/>
    </source>
</evidence>
<name>A0AA36J4C9_9DINO</name>
<dbReference type="Gene3D" id="1.10.8.10">
    <property type="entry name" value="DNA helicase RuvA subunit, C-terminal domain"/>
    <property type="match status" value="1"/>
</dbReference>
<dbReference type="SUPFAM" id="SSF46934">
    <property type="entry name" value="UBA-like"/>
    <property type="match status" value="1"/>
</dbReference>